<feature type="domain" description="Peptidase S54 rhomboid" evidence="8">
    <location>
        <begin position="56"/>
        <end position="193"/>
    </location>
</feature>
<organism evidence="9 10">
    <name type="scientific">Bacillus chungangensis</name>
    <dbReference type="NCBI Taxonomy" id="587633"/>
    <lineage>
        <taxon>Bacteria</taxon>
        <taxon>Bacillati</taxon>
        <taxon>Bacillota</taxon>
        <taxon>Bacilli</taxon>
        <taxon>Bacillales</taxon>
        <taxon>Bacillaceae</taxon>
        <taxon>Bacillus</taxon>
    </lineage>
</organism>
<dbReference type="InterPro" id="IPR022764">
    <property type="entry name" value="Peptidase_S54_rhomboid_dom"/>
</dbReference>
<evidence type="ECO:0000256" key="1">
    <source>
        <dbReference type="ARBA" id="ARBA00004141"/>
    </source>
</evidence>
<feature type="transmembrane region" description="Helical" evidence="7">
    <location>
        <begin position="95"/>
        <end position="116"/>
    </location>
</feature>
<accession>A0ABT9WXT2</accession>
<keyword evidence="10" id="KW-1185">Reference proteome</keyword>
<evidence type="ECO:0000256" key="6">
    <source>
        <dbReference type="ARBA" id="ARBA00023136"/>
    </source>
</evidence>
<dbReference type="Gene3D" id="1.20.1540.10">
    <property type="entry name" value="Rhomboid-like"/>
    <property type="match status" value="1"/>
</dbReference>
<keyword evidence="6 7" id="KW-0472">Membrane</keyword>
<dbReference type="Proteomes" id="UP001223586">
    <property type="component" value="Unassembled WGS sequence"/>
</dbReference>
<dbReference type="PANTHER" id="PTHR43731">
    <property type="entry name" value="RHOMBOID PROTEASE"/>
    <property type="match status" value="1"/>
</dbReference>
<dbReference type="GO" id="GO:0006508">
    <property type="term" value="P:proteolysis"/>
    <property type="evidence" value="ECO:0007669"/>
    <property type="project" value="UniProtKB-KW"/>
</dbReference>
<evidence type="ECO:0000256" key="3">
    <source>
        <dbReference type="ARBA" id="ARBA00022692"/>
    </source>
</evidence>
<dbReference type="InterPro" id="IPR035952">
    <property type="entry name" value="Rhomboid-like_sf"/>
</dbReference>
<keyword evidence="9" id="KW-0645">Protease</keyword>
<dbReference type="SUPFAM" id="SSF144091">
    <property type="entry name" value="Rhomboid-like"/>
    <property type="match status" value="1"/>
</dbReference>
<feature type="transmembrane region" description="Helical" evidence="7">
    <location>
        <begin position="12"/>
        <end position="37"/>
    </location>
</feature>
<comment type="caution">
    <text evidence="9">The sequence shown here is derived from an EMBL/GenBank/DDBJ whole genome shotgun (WGS) entry which is preliminary data.</text>
</comment>
<dbReference type="PANTHER" id="PTHR43731:SF14">
    <property type="entry name" value="PRESENILIN-ASSOCIATED RHOMBOID-LIKE PROTEIN, MITOCHONDRIAL"/>
    <property type="match status" value="1"/>
</dbReference>
<dbReference type="EMBL" id="JAUSTT010000033">
    <property type="protein sequence ID" value="MDQ0178105.1"/>
    <property type="molecule type" value="Genomic_DNA"/>
</dbReference>
<feature type="transmembrane region" description="Helical" evidence="7">
    <location>
        <begin position="65"/>
        <end position="88"/>
    </location>
</feature>
<dbReference type="InterPro" id="IPR050925">
    <property type="entry name" value="Rhomboid_protease_S54"/>
</dbReference>
<keyword evidence="3 7" id="KW-0812">Transmembrane</keyword>
<dbReference type="Pfam" id="PF01694">
    <property type="entry name" value="Rhomboid"/>
    <property type="match status" value="1"/>
</dbReference>
<feature type="transmembrane region" description="Helical" evidence="7">
    <location>
        <begin position="122"/>
        <end position="142"/>
    </location>
</feature>
<feature type="transmembrane region" description="Helical" evidence="7">
    <location>
        <begin position="154"/>
        <end position="172"/>
    </location>
</feature>
<evidence type="ECO:0000259" key="8">
    <source>
        <dbReference type="Pfam" id="PF01694"/>
    </source>
</evidence>
<evidence type="ECO:0000256" key="4">
    <source>
        <dbReference type="ARBA" id="ARBA00022801"/>
    </source>
</evidence>
<reference evidence="9 10" key="1">
    <citation type="submission" date="2023-07" db="EMBL/GenBank/DDBJ databases">
        <title>Genomic Encyclopedia of Type Strains, Phase IV (KMG-IV): sequencing the most valuable type-strain genomes for metagenomic binning, comparative biology and taxonomic classification.</title>
        <authorList>
            <person name="Goeker M."/>
        </authorList>
    </citation>
    <scope>NUCLEOTIDE SEQUENCE [LARGE SCALE GENOMIC DNA]</scope>
    <source>
        <strain evidence="9 10">DSM 23837</strain>
    </source>
</reference>
<keyword evidence="5 7" id="KW-1133">Transmembrane helix</keyword>
<gene>
    <name evidence="9" type="ORF">J2S08_003999</name>
</gene>
<evidence type="ECO:0000256" key="5">
    <source>
        <dbReference type="ARBA" id="ARBA00022989"/>
    </source>
</evidence>
<sequence>MFVRRESFSQFLKMYPIISIIIFIHLCLFLVTIVPFFPQNWVYQHLSGINLFIAGGEYWRLFTPIFVHTGFAHVLFNSFSLVLFGPYLERLLGKFIFLIVYIGSGVFANLVTFIIMPLTYMHVGASGAIFGLFGVYLALIVHFKRLFPAQGKQVVMPIIAIGVIMTFLQPGVNITAHLAGLLGGFIICTILIKIKVISLR</sequence>
<protein>
    <submittedName>
        <fullName evidence="9">Membrane associated rhomboid family serine protease</fullName>
    </submittedName>
</protein>
<feature type="transmembrane region" description="Helical" evidence="7">
    <location>
        <begin position="178"/>
        <end position="196"/>
    </location>
</feature>
<dbReference type="RefSeq" id="WP_307232652.1">
    <property type="nucleotide sequence ID" value="NZ_JAUSTT010000033.1"/>
</dbReference>
<evidence type="ECO:0000313" key="10">
    <source>
        <dbReference type="Proteomes" id="UP001223586"/>
    </source>
</evidence>
<evidence type="ECO:0000256" key="7">
    <source>
        <dbReference type="SAM" id="Phobius"/>
    </source>
</evidence>
<dbReference type="GO" id="GO:0008233">
    <property type="term" value="F:peptidase activity"/>
    <property type="evidence" value="ECO:0007669"/>
    <property type="project" value="UniProtKB-KW"/>
</dbReference>
<comment type="subcellular location">
    <subcellularLocation>
        <location evidence="1">Membrane</location>
        <topology evidence="1">Multi-pass membrane protein</topology>
    </subcellularLocation>
</comment>
<dbReference type="SMART" id="SM01160">
    <property type="entry name" value="DUF1751"/>
    <property type="match status" value="1"/>
</dbReference>
<comment type="similarity">
    <text evidence="2">Belongs to the peptidase S54 family.</text>
</comment>
<proteinExistence type="inferred from homology"/>
<name>A0ABT9WXT2_9BACI</name>
<evidence type="ECO:0000313" key="9">
    <source>
        <dbReference type="EMBL" id="MDQ0178105.1"/>
    </source>
</evidence>
<keyword evidence="4" id="KW-0378">Hydrolase</keyword>
<evidence type="ECO:0000256" key="2">
    <source>
        <dbReference type="ARBA" id="ARBA00009045"/>
    </source>
</evidence>